<dbReference type="AlphaFoldDB" id="A0A4R2NWA6"/>
<evidence type="ECO:0000259" key="2">
    <source>
        <dbReference type="Pfam" id="PF13205"/>
    </source>
</evidence>
<dbReference type="Proteomes" id="UP000294564">
    <property type="component" value="Unassembled WGS sequence"/>
</dbReference>
<accession>A0A4R2NWA6</accession>
<dbReference type="OrthoDB" id="246488at2"/>
<sequence>MSSQSPKFSFTKEFVQVTTTSSSKELNVYKGAYKSTAEVSNKKALLGSISRTDKSIRFTPLLAFQVNEMYTAVFENEIFVFKIPLNPNYKQLQIVDVYPRTATLPSNFLKWYVEFSKPVNATNIYNHISLINNKTGKKVDRALLPLETPLLSEDGKLLTLWIEPGRQKRDLGPNKRLGEVLQNGESYTLLISNSLKDIEGISMNADFNYSFEVIENDRESPDITKWKLELPKANTQNSLVINLNDTLDYGSLYNNVVIVDEKGKQIQGVFSISTNEERIVFTPDNNWKRTYYTIHCNKLIEDVAGNNLERLFDRDVRKEVKTPILELSFSLN</sequence>
<evidence type="ECO:0000256" key="1">
    <source>
        <dbReference type="ARBA" id="ARBA00022729"/>
    </source>
</evidence>
<reference evidence="3 4" key="1">
    <citation type="submission" date="2019-03" db="EMBL/GenBank/DDBJ databases">
        <title>Genomic Encyclopedia of Type Strains, Phase IV (KMG-IV): sequencing the most valuable type-strain genomes for metagenomic binning, comparative biology and taxonomic classification.</title>
        <authorList>
            <person name="Goeker M."/>
        </authorList>
    </citation>
    <scope>NUCLEOTIDE SEQUENCE [LARGE SCALE GENOMIC DNA]</scope>
    <source>
        <strain evidence="3 4">DSM 14836</strain>
    </source>
</reference>
<dbReference type="RefSeq" id="WP_132794282.1">
    <property type="nucleotide sequence ID" value="NZ_SLXM01000003.1"/>
</dbReference>
<comment type="caution">
    <text evidence="3">The sequence shown here is derived from an EMBL/GenBank/DDBJ whole genome shotgun (WGS) entry which is preliminary data.</text>
</comment>
<dbReference type="Pfam" id="PF13205">
    <property type="entry name" value="Big_5"/>
    <property type="match status" value="1"/>
</dbReference>
<gene>
    <name evidence="3" type="ORF">EV195_103260</name>
</gene>
<dbReference type="EMBL" id="SLXM01000003">
    <property type="protein sequence ID" value="TCP25898.1"/>
    <property type="molecule type" value="Genomic_DNA"/>
</dbReference>
<keyword evidence="1" id="KW-0732">Signal</keyword>
<proteinExistence type="predicted"/>
<keyword evidence="4" id="KW-1185">Reference proteome</keyword>
<evidence type="ECO:0000313" key="3">
    <source>
        <dbReference type="EMBL" id="TCP25898.1"/>
    </source>
</evidence>
<protein>
    <submittedName>
        <fullName evidence="3">Ig-like domain-containing protein</fullName>
    </submittedName>
</protein>
<name>A0A4R2NWA6_9FLAO</name>
<dbReference type="InterPro" id="IPR032812">
    <property type="entry name" value="SbsA_Ig"/>
</dbReference>
<feature type="domain" description="SbsA Ig-like" evidence="2">
    <location>
        <begin position="235"/>
        <end position="309"/>
    </location>
</feature>
<organism evidence="3 4">
    <name type="scientific">Tenacibaculum skagerrakense</name>
    <dbReference type="NCBI Taxonomy" id="186571"/>
    <lineage>
        <taxon>Bacteria</taxon>
        <taxon>Pseudomonadati</taxon>
        <taxon>Bacteroidota</taxon>
        <taxon>Flavobacteriia</taxon>
        <taxon>Flavobacteriales</taxon>
        <taxon>Flavobacteriaceae</taxon>
        <taxon>Tenacibaculum</taxon>
    </lineage>
</organism>
<evidence type="ECO:0000313" key="4">
    <source>
        <dbReference type="Proteomes" id="UP000294564"/>
    </source>
</evidence>